<protein>
    <submittedName>
        <fullName evidence="7">Cytochrome c</fullName>
    </submittedName>
</protein>
<evidence type="ECO:0000256" key="4">
    <source>
        <dbReference type="PROSITE-ProRule" id="PRU00433"/>
    </source>
</evidence>
<dbReference type="InterPro" id="IPR011989">
    <property type="entry name" value="ARM-like"/>
</dbReference>
<dbReference type="Pfam" id="PF00034">
    <property type="entry name" value="Cytochrom_C"/>
    <property type="match status" value="1"/>
</dbReference>
<keyword evidence="5" id="KW-0812">Transmembrane</keyword>
<accession>A0ABX5YGE0</accession>
<evidence type="ECO:0000259" key="6">
    <source>
        <dbReference type="PROSITE" id="PS51007"/>
    </source>
</evidence>
<dbReference type="SUPFAM" id="SSF50952">
    <property type="entry name" value="Soluble quinoprotein glucose dehydrogenase"/>
    <property type="match status" value="1"/>
</dbReference>
<organism evidence="7 8">
    <name type="scientific">Gimesia maris</name>
    <dbReference type="NCBI Taxonomy" id="122"/>
    <lineage>
        <taxon>Bacteria</taxon>
        <taxon>Pseudomonadati</taxon>
        <taxon>Planctomycetota</taxon>
        <taxon>Planctomycetia</taxon>
        <taxon>Planctomycetales</taxon>
        <taxon>Planctomycetaceae</taxon>
        <taxon>Gimesia</taxon>
    </lineage>
</organism>
<dbReference type="Pfam" id="PF23500">
    <property type="entry name" value="DUF7133"/>
    <property type="match status" value="1"/>
</dbReference>
<dbReference type="PANTHER" id="PTHR33546">
    <property type="entry name" value="LARGE, MULTIFUNCTIONAL SECRETED PROTEIN-RELATED"/>
    <property type="match status" value="1"/>
</dbReference>
<name>A0ABX5YGE0_9PLAN</name>
<dbReference type="SUPFAM" id="SSF48371">
    <property type="entry name" value="ARM repeat"/>
    <property type="match status" value="1"/>
</dbReference>
<keyword evidence="5" id="KW-1133">Transmembrane helix</keyword>
<dbReference type="InterPro" id="IPR016024">
    <property type="entry name" value="ARM-type_fold"/>
</dbReference>
<feature type="domain" description="Cytochrome c" evidence="6">
    <location>
        <begin position="891"/>
        <end position="1024"/>
    </location>
</feature>
<dbReference type="Proteomes" id="UP000322887">
    <property type="component" value="Chromosome"/>
</dbReference>
<keyword evidence="8" id="KW-1185">Reference proteome</keyword>
<dbReference type="NCBIfam" id="TIGR02604">
    <property type="entry name" value="Piru_Ver_Nterm"/>
    <property type="match status" value="1"/>
</dbReference>
<dbReference type="Gene3D" id="2.120.10.30">
    <property type="entry name" value="TolB, C-terminal domain"/>
    <property type="match status" value="1"/>
</dbReference>
<reference evidence="7 8" key="1">
    <citation type="submission" date="2019-08" db="EMBL/GenBank/DDBJ databases">
        <title>Deep-cultivation of Planctomycetes and their phenomic and genomic characterization uncovers novel biology.</title>
        <authorList>
            <person name="Wiegand S."/>
            <person name="Jogler M."/>
            <person name="Boedeker C."/>
            <person name="Pinto D."/>
            <person name="Vollmers J."/>
            <person name="Rivas-Marin E."/>
            <person name="Kohn T."/>
            <person name="Peeters S.H."/>
            <person name="Heuer A."/>
            <person name="Rast P."/>
            <person name="Oberbeckmann S."/>
            <person name="Bunk B."/>
            <person name="Jeske O."/>
            <person name="Meyerdierks A."/>
            <person name="Storesund J.E."/>
            <person name="Kallscheuer N."/>
            <person name="Luecker S."/>
            <person name="Lage O.M."/>
            <person name="Pohl T."/>
            <person name="Merkel B.J."/>
            <person name="Hornburger P."/>
            <person name="Mueller R.-W."/>
            <person name="Bruemmer F."/>
            <person name="Labrenz M."/>
            <person name="Spormann A.M."/>
            <person name="Op den Camp H."/>
            <person name="Overmann J."/>
            <person name="Amann R."/>
            <person name="Jetten M.S.M."/>
            <person name="Mascher T."/>
            <person name="Medema M.H."/>
            <person name="Devos D.P."/>
            <person name="Kaster A.-K."/>
            <person name="Ovreas L."/>
            <person name="Rohde M."/>
            <person name="Galperin M.Y."/>
            <person name="Jogler C."/>
        </authorList>
    </citation>
    <scope>NUCLEOTIDE SEQUENCE [LARGE SCALE GENOMIC DNA]</scope>
    <source>
        <strain evidence="7 8">DSM 8797</strain>
    </source>
</reference>
<dbReference type="InterPro" id="IPR011041">
    <property type="entry name" value="Quinoprot_gluc/sorb_DH_b-prop"/>
</dbReference>
<dbReference type="InterPro" id="IPR013427">
    <property type="entry name" value="Haem-bd_dom_put"/>
</dbReference>
<evidence type="ECO:0000313" key="8">
    <source>
        <dbReference type="Proteomes" id="UP000322887"/>
    </source>
</evidence>
<dbReference type="InterPro" id="IPR009056">
    <property type="entry name" value="Cyt_c-like_dom"/>
</dbReference>
<feature type="transmembrane region" description="Helical" evidence="5">
    <location>
        <begin position="12"/>
        <end position="28"/>
    </location>
</feature>
<evidence type="ECO:0000256" key="2">
    <source>
        <dbReference type="ARBA" id="ARBA00022723"/>
    </source>
</evidence>
<dbReference type="PANTHER" id="PTHR33546:SF1">
    <property type="entry name" value="LARGE, MULTIFUNCTIONAL SECRETED PROTEIN"/>
    <property type="match status" value="1"/>
</dbReference>
<evidence type="ECO:0000256" key="5">
    <source>
        <dbReference type="SAM" id="Phobius"/>
    </source>
</evidence>
<evidence type="ECO:0000256" key="1">
    <source>
        <dbReference type="ARBA" id="ARBA00022617"/>
    </source>
</evidence>
<dbReference type="EMBL" id="CP042910">
    <property type="protein sequence ID" value="QEG14695.1"/>
    <property type="molecule type" value="Genomic_DNA"/>
</dbReference>
<gene>
    <name evidence="7" type="ORF">GmarT_05310</name>
</gene>
<dbReference type="InterPro" id="IPR011042">
    <property type="entry name" value="6-blade_b-propeller_TolB-like"/>
</dbReference>
<evidence type="ECO:0000313" key="7">
    <source>
        <dbReference type="EMBL" id="QEG14695.1"/>
    </source>
</evidence>
<proteinExistence type="predicted"/>
<dbReference type="InterPro" id="IPR036909">
    <property type="entry name" value="Cyt_c-like_dom_sf"/>
</dbReference>
<keyword evidence="2 4" id="KW-0479">Metal-binding</keyword>
<dbReference type="RefSeq" id="WP_149302417.1">
    <property type="nucleotide sequence ID" value="NZ_CP042910.1"/>
</dbReference>
<dbReference type="PROSITE" id="PS51007">
    <property type="entry name" value="CYTC"/>
    <property type="match status" value="1"/>
</dbReference>
<evidence type="ECO:0000256" key="3">
    <source>
        <dbReference type="ARBA" id="ARBA00023004"/>
    </source>
</evidence>
<keyword evidence="3 4" id="KW-0408">Iron</keyword>
<dbReference type="InterPro" id="IPR013428">
    <property type="entry name" value="Membrane-bound_put_N"/>
</dbReference>
<dbReference type="SUPFAM" id="SSF46626">
    <property type="entry name" value="Cytochrome c"/>
    <property type="match status" value="1"/>
</dbReference>
<dbReference type="Gene3D" id="1.10.760.10">
    <property type="entry name" value="Cytochrome c-like domain"/>
    <property type="match status" value="1"/>
</dbReference>
<keyword evidence="5" id="KW-0472">Membrane</keyword>
<dbReference type="GeneID" id="98645211"/>
<dbReference type="Gene3D" id="1.25.10.10">
    <property type="entry name" value="Leucine-rich Repeat Variant"/>
    <property type="match status" value="1"/>
</dbReference>
<keyword evidence="1 4" id="KW-0349">Heme</keyword>
<dbReference type="InterPro" id="IPR055557">
    <property type="entry name" value="DUF7133"/>
</dbReference>
<sequence length="1024" mass="115201">MRFNAASNRTTFFLIRMVVLSFLIWQAFEVRCLAQGFSPGEAAQRMTVDSDFKVELVAAEPLVRQPVAIDFDDRGRLWVLQYLQYPNPAGLKRVKVDRFSRTTYDRIPEPPPTGPKGADRLTILEDTNGDGAFDKAKDFISDLNIASGFAFGYGGVFVLQTPYLLFYPDRNRDDIPDGDPEVLLKGFGMEDTSSVANSLVWGPDGWLYGTQGTNITALIRGIEFEQGIWRYHPVSRKFELFMEGGGNMWGLDFDEFGNLLAGTNYGGYLMIHCVQGAYYEKSFAKHGELHNPFALGYFQHVPHKNFQGGHVTVGGILYQSDQFPAPYRNKYIAVDTLGHAVRWHHVLPDQSTFRSENGGVLLQANDTWFAPSDAIQGPDGAVYVADWHDQRTAHPDPDATWDRRNGRVFRISHRSAKPVRHVDPHSLSSEQLVDVLGSSNAWQVRRARRILAERRDKQVIDQLRTLSQNPDNPSLALQALWTLNTLDAFDQNRESSLLAHQDPHIRAWTIRLIGDTKQVSDENGQKLLSIAKTDTSPTVISQLASSAKRLPAQQCIALVRTLLNRSEFRNDPHIPLLLWWALERYSISSLPEVLQAFSRPGDWQNLFLREVILGRLMRRYAGEGSNASLVACARLLAAAPEKTERKRMISELDAGLKMLGRERLPGLPLGPKYGNIAAITRVEKSNQVTRLKTLPPELADQLATIWDDKTTDPLIIRVAMRLGSKAAYDRALALATDKTCTEKTRLDMLAILQELGDSRECRDRVLKLVGGSETPTIQLAALNLLSRFADERITERLLAQYEKMDATLRSQTRDVLLGRADSAFAFLQEIDQGTYPPTEVTADQLRRVALHNDVRLNEIVRKHWGNIRAGTPEEKLAEIRRISNDLRAGSGNLDQGKLLFEKQCATCHKLFDTGKTIGPDLTKANRQDQSFLLVSIVDPNTQIRKEYLNYVLVTVDGRVLNGLLVEETPASVTLLNAKNERTTVSRNDIEELKASPVSLMPEDLLKKLTPQQVRDLFQYLQTEK</sequence>
<dbReference type="NCBIfam" id="TIGR02603">
    <property type="entry name" value="CxxCH_TIGR02603"/>
    <property type="match status" value="1"/>
</dbReference>